<dbReference type="EMBL" id="VSSQ01013109">
    <property type="protein sequence ID" value="MPM50753.1"/>
    <property type="molecule type" value="Genomic_DNA"/>
</dbReference>
<evidence type="ECO:0000313" key="3">
    <source>
        <dbReference type="EMBL" id="MPM50753.1"/>
    </source>
</evidence>
<reference evidence="3" key="1">
    <citation type="submission" date="2019-08" db="EMBL/GenBank/DDBJ databases">
        <authorList>
            <person name="Kucharzyk K."/>
            <person name="Murdoch R.W."/>
            <person name="Higgins S."/>
            <person name="Loffler F."/>
        </authorList>
    </citation>
    <scope>NUCLEOTIDE SEQUENCE</scope>
</reference>
<organism evidence="3">
    <name type="scientific">bioreactor metagenome</name>
    <dbReference type="NCBI Taxonomy" id="1076179"/>
    <lineage>
        <taxon>unclassified sequences</taxon>
        <taxon>metagenomes</taxon>
        <taxon>ecological metagenomes</taxon>
    </lineage>
</organism>
<dbReference type="PROSITE" id="PS50093">
    <property type="entry name" value="PKD"/>
    <property type="match status" value="1"/>
</dbReference>
<name>A0A645AIS3_9ZZZZ</name>
<evidence type="ECO:0000256" key="1">
    <source>
        <dbReference type="SAM" id="MobiDB-lite"/>
    </source>
</evidence>
<protein>
    <recommendedName>
        <fullName evidence="2">PKD domain-containing protein</fullName>
    </recommendedName>
</protein>
<proteinExistence type="predicted"/>
<comment type="caution">
    <text evidence="3">The sequence shown here is derived from an EMBL/GenBank/DDBJ whole genome shotgun (WGS) entry which is preliminary data.</text>
</comment>
<accession>A0A645AIS3</accession>
<feature type="region of interest" description="Disordered" evidence="1">
    <location>
        <begin position="49"/>
        <end position="68"/>
    </location>
</feature>
<feature type="compositionally biased region" description="Polar residues" evidence="1">
    <location>
        <begin position="49"/>
        <end position="62"/>
    </location>
</feature>
<dbReference type="InterPro" id="IPR000601">
    <property type="entry name" value="PKD_dom"/>
</dbReference>
<feature type="domain" description="PKD" evidence="2">
    <location>
        <begin position="210"/>
        <end position="256"/>
    </location>
</feature>
<dbReference type="AlphaFoldDB" id="A0A645AIS3"/>
<gene>
    <name evidence="3" type="ORF">SDC9_97496</name>
</gene>
<sequence>MFVRRAVLVVGLVISIVALSAAPASAESRPDLLGVRVMSGADSATGILNSQRRASGSSQVKSSGRGALPVGKPVQSGYVDRLGIGVDPATIPGTQLRELLLQRQRSFYGLNDPSNWLWNNLVPLPGGTPSGGGVPVPRVDPTVLAREAAATLRLPSQTVRIGPDPSRNRWNMMAVGHPVWLWRDGASSTTVTVSLAGVTLNMTAKHQSTTYDMGDGARVTCTASTPWVAGAQPPGSPSPDCGHVYSRPGKYTISATHHWQLSWSAMGQSGTLPMSNASSTAVTVGELASVVIER</sequence>
<evidence type="ECO:0000259" key="2">
    <source>
        <dbReference type="PROSITE" id="PS50093"/>
    </source>
</evidence>